<evidence type="ECO:0000313" key="3">
    <source>
        <dbReference type="EMBL" id="KDR20519.1"/>
    </source>
</evidence>
<feature type="region of interest" description="Disordered" evidence="1">
    <location>
        <begin position="46"/>
        <end position="252"/>
    </location>
</feature>
<evidence type="ECO:0000256" key="2">
    <source>
        <dbReference type="SAM" id="SignalP"/>
    </source>
</evidence>
<proteinExistence type="predicted"/>
<organism evidence="3 4">
    <name type="scientific">Zootermopsis nevadensis</name>
    <name type="common">Dampwood termite</name>
    <dbReference type="NCBI Taxonomy" id="136037"/>
    <lineage>
        <taxon>Eukaryota</taxon>
        <taxon>Metazoa</taxon>
        <taxon>Ecdysozoa</taxon>
        <taxon>Arthropoda</taxon>
        <taxon>Hexapoda</taxon>
        <taxon>Insecta</taxon>
        <taxon>Pterygota</taxon>
        <taxon>Neoptera</taxon>
        <taxon>Polyneoptera</taxon>
        <taxon>Dictyoptera</taxon>
        <taxon>Blattodea</taxon>
        <taxon>Blattoidea</taxon>
        <taxon>Termitoidae</taxon>
        <taxon>Termopsidae</taxon>
        <taxon>Zootermopsis</taxon>
    </lineage>
</organism>
<feature type="compositionally biased region" description="Acidic residues" evidence="1">
    <location>
        <begin position="167"/>
        <end position="181"/>
    </location>
</feature>
<dbReference type="STRING" id="136037.A0A067RJ98"/>
<accession>A0A067RJ98</accession>
<dbReference type="OMA" id="KTRMEDD"/>
<sequence length="355" mass="38644">MKLHTTGRIICLAAVCSVVLRVQSAPIDDSTSEHTTATDSVLPLTVKPLDSSNAPDYKDQPSDGTKVKRATSVEISTTESDDAEDDVSSTSATTEVPSVRRRRSYNAILRNQRDADSDSDSSDSSSSEDSVKLERKRSADDDSNNGNEETGDDDDSKDNNSKANTSSEEEDDGSTEEASDDPADRRRRRNTENEKRVKRQARRDSNEDEDGGFTREAAIVSPIRRRRAPDNQDTDVTTKEPTNYDSTFDPIEDINAGEVSTGTRRRRREADASTVGTLDGSQVIVVAPSDVPVKEIPKALNQTLATLQDRINHFEDEATAGLATVPTVGVLAGASTKQDKDTIIHTISSAQYIVH</sequence>
<evidence type="ECO:0008006" key="5">
    <source>
        <dbReference type="Google" id="ProtNLM"/>
    </source>
</evidence>
<feature type="chain" id="PRO_5001645225" description="Replicase polyprotein 1a" evidence="2">
    <location>
        <begin position="25"/>
        <end position="355"/>
    </location>
</feature>
<dbReference type="AlphaFoldDB" id="A0A067RJ98"/>
<dbReference type="InParanoid" id="A0A067RJ98"/>
<reference evidence="3 4" key="1">
    <citation type="journal article" date="2014" name="Nat. Commun.">
        <title>Molecular traces of alternative social organization in a termite genome.</title>
        <authorList>
            <person name="Terrapon N."/>
            <person name="Li C."/>
            <person name="Robertson H.M."/>
            <person name="Ji L."/>
            <person name="Meng X."/>
            <person name="Booth W."/>
            <person name="Chen Z."/>
            <person name="Childers C.P."/>
            <person name="Glastad K.M."/>
            <person name="Gokhale K."/>
            <person name="Gowin J."/>
            <person name="Gronenberg W."/>
            <person name="Hermansen R.A."/>
            <person name="Hu H."/>
            <person name="Hunt B.G."/>
            <person name="Huylmans A.K."/>
            <person name="Khalil S.M."/>
            <person name="Mitchell R.D."/>
            <person name="Munoz-Torres M.C."/>
            <person name="Mustard J.A."/>
            <person name="Pan H."/>
            <person name="Reese J.T."/>
            <person name="Scharf M.E."/>
            <person name="Sun F."/>
            <person name="Vogel H."/>
            <person name="Xiao J."/>
            <person name="Yang W."/>
            <person name="Yang Z."/>
            <person name="Yang Z."/>
            <person name="Zhou J."/>
            <person name="Zhu J."/>
            <person name="Brent C.S."/>
            <person name="Elsik C.G."/>
            <person name="Goodisman M.A."/>
            <person name="Liberles D.A."/>
            <person name="Roe R.M."/>
            <person name="Vargo E.L."/>
            <person name="Vilcinskas A."/>
            <person name="Wang J."/>
            <person name="Bornberg-Bauer E."/>
            <person name="Korb J."/>
            <person name="Zhang G."/>
            <person name="Liebig J."/>
        </authorList>
    </citation>
    <scope>NUCLEOTIDE SEQUENCE [LARGE SCALE GENOMIC DNA]</scope>
    <source>
        <tissue evidence="3">Whole organism</tissue>
    </source>
</reference>
<evidence type="ECO:0000256" key="1">
    <source>
        <dbReference type="SAM" id="MobiDB-lite"/>
    </source>
</evidence>
<dbReference type="EMBL" id="KK852600">
    <property type="protein sequence ID" value="KDR20519.1"/>
    <property type="molecule type" value="Genomic_DNA"/>
</dbReference>
<protein>
    <recommendedName>
        <fullName evidence="5">Replicase polyprotein 1a</fullName>
    </recommendedName>
</protein>
<gene>
    <name evidence="3" type="ORF">L798_05414</name>
</gene>
<keyword evidence="2" id="KW-0732">Signal</keyword>
<name>A0A067RJ98_ZOONE</name>
<evidence type="ECO:0000313" key="4">
    <source>
        <dbReference type="Proteomes" id="UP000027135"/>
    </source>
</evidence>
<feature type="signal peptide" evidence="2">
    <location>
        <begin position="1"/>
        <end position="24"/>
    </location>
</feature>
<feature type="compositionally biased region" description="Basic and acidic residues" evidence="1">
    <location>
        <begin position="129"/>
        <end position="140"/>
    </location>
</feature>
<keyword evidence="4" id="KW-1185">Reference proteome</keyword>
<dbReference type="Proteomes" id="UP000027135">
    <property type="component" value="Unassembled WGS sequence"/>
</dbReference>